<sequence>MKKLSVLIFSSIIAILVLYKVEVSKNEKVSSLLLQNIEALAADEHDRSKYCFGVGSVDCPTSYQKAEYYGIGISIEIP</sequence>
<dbReference type="EMBL" id="JACIER010000003">
    <property type="protein sequence ID" value="MBB4043249.1"/>
    <property type="molecule type" value="Genomic_DNA"/>
</dbReference>
<comment type="caution">
    <text evidence="1">The sequence shown here is derived from an EMBL/GenBank/DDBJ whole genome shotgun (WGS) entry which is preliminary data.</text>
</comment>
<dbReference type="Pfam" id="PF14055">
    <property type="entry name" value="NVEALA"/>
    <property type="match status" value="1"/>
</dbReference>
<gene>
    <name evidence="1" type="ORF">GGR06_001016</name>
</gene>
<name>A0A840CXF3_9BACE</name>
<dbReference type="Proteomes" id="UP000560658">
    <property type="component" value="Unassembled WGS sequence"/>
</dbReference>
<accession>A0A840CXF3</accession>
<proteinExistence type="predicted"/>
<organism evidence="1 2">
    <name type="scientific">Bacteroides reticulotermitis</name>
    <dbReference type="NCBI Taxonomy" id="1133319"/>
    <lineage>
        <taxon>Bacteria</taxon>
        <taxon>Pseudomonadati</taxon>
        <taxon>Bacteroidota</taxon>
        <taxon>Bacteroidia</taxon>
        <taxon>Bacteroidales</taxon>
        <taxon>Bacteroidaceae</taxon>
        <taxon>Bacteroides</taxon>
    </lineage>
</organism>
<evidence type="ECO:0008006" key="3">
    <source>
        <dbReference type="Google" id="ProtNLM"/>
    </source>
</evidence>
<reference evidence="1" key="1">
    <citation type="submission" date="2020-08" db="EMBL/GenBank/DDBJ databases">
        <title>Genomic Encyclopedia of Type Strains, Phase IV (KMG-IV): sequencing the most valuable type-strain genomes for metagenomic binning, comparative biology and taxonomic classification.</title>
        <authorList>
            <person name="Goeker M."/>
        </authorList>
    </citation>
    <scope>NUCLEOTIDE SEQUENCE [LARGE SCALE GENOMIC DNA]</scope>
    <source>
        <strain evidence="1">DSM 105720</strain>
    </source>
</reference>
<evidence type="ECO:0000313" key="2">
    <source>
        <dbReference type="Proteomes" id="UP000560658"/>
    </source>
</evidence>
<keyword evidence="2" id="KW-1185">Reference proteome</keyword>
<dbReference type="InterPro" id="IPR025905">
    <property type="entry name" value="NVEALA"/>
</dbReference>
<dbReference type="AlphaFoldDB" id="A0A840CXF3"/>
<dbReference type="RefSeq" id="WP_081741178.1">
    <property type="nucleotide sequence ID" value="NZ_JACIER010000003.1"/>
</dbReference>
<protein>
    <recommendedName>
        <fullName evidence="3">NVEALA protein</fullName>
    </recommendedName>
</protein>
<evidence type="ECO:0000313" key="1">
    <source>
        <dbReference type="EMBL" id="MBB4043249.1"/>
    </source>
</evidence>